<feature type="disulfide bond" evidence="3">
    <location>
        <begin position="244"/>
        <end position="257"/>
    </location>
</feature>
<comment type="caution">
    <text evidence="4">The sequence shown here is derived from an EMBL/GenBank/DDBJ whole genome shotgun (WGS) entry which is preliminary data.</text>
</comment>
<evidence type="ECO:0008006" key="6">
    <source>
        <dbReference type="Google" id="ProtNLM"/>
    </source>
</evidence>
<dbReference type="CDD" id="cd07061">
    <property type="entry name" value="HP_HAP_like"/>
    <property type="match status" value="1"/>
</dbReference>
<reference evidence="4 5" key="1">
    <citation type="submission" date="2021-11" db="EMBL/GenBank/DDBJ databases">
        <title>Black yeast isolated from Biological Soil Crust.</title>
        <authorList>
            <person name="Kurbessoian T."/>
        </authorList>
    </citation>
    <scope>NUCLEOTIDE SEQUENCE [LARGE SCALE GENOMIC DNA]</scope>
    <source>
        <strain evidence="4 5">CCFEE 5522</strain>
    </source>
</reference>
<keyword evidence="3" id="KW-1015">Disulfide bond</keyword>
<feature type="disulfide bond" evidence="3">
    <location>
        <begin position="413"/>
        <end position="421"/>
    </location>
</feature>
<sequence length="460" mass="50609">MPFPSTSSLVFATLTAGAVAKYTFNPLHHLAGVAPYFEPETPSFDPAPPQGCNVTRAAYLVRHAAIYANDFDYEEYIEPFVEKIKASRLSNSTVDWSCSNTLSFLSTWQSPISESEEEKLTKVGQLEAFKLGNDVGERYPSFAQPAKVWTSTAERTVKSADSFISGLVTQANDTSLIQVSEGEEEGADSLTPYEACPAYSSSRGSSQSQTYQKIFTAPILSRFRAEVPHFNWTANDISGMFELCGYETVIRGSSPFCSLDLFTANEWLGFEYTNDIMYFQNTGYGNPISGVVGYPWVNATAGLLMADTANPTGKQQDLYVSFTHRELPPTVLVALGLFNNSAFSGANDVNTTMPNDEINPYRAWVSSNILPFLTNIAVEKMECDSYGYQDNATTIGEYYRVLINQSPQLLPGCVDGPGFSCSRSGFESFVQERGEKFGDFSSKCGVEYENSTDVLGIYTQ</sequence>
<evidence type="ECO:0000256" key="3">
    <source>
        <dbReference type="PIRSR" id="PIRSR000894-2"/>
    </source>
</evidence>
<keyword evidence="5" id="KW-1185">Reference proteome</keyword>
<dbReference type="InterPro" id="IPR029033">
    <property type="entry name" value="His_PPase_superfam"/>
</dbReference>
<protein>
    <recommendedName>
        <fullName evidence="6">Phosphoglycerate mutase-like protein</fullName>
    </recommendedName>
</protein>
<dbReference type="EMBL" id="JAVFHQ010000023">
    <property type="protein sequence ID" value="KAK4544796.1"/>
    <property type="molecule type" value="Genomic_DNA"/>
</dbReference>
<evidence type="ECO:0000313" key="4">
    <source>
        <dbReference type="EMBL" id="KAK4544796.1"/>
    </source>
</evidence>
<dbReference type="SUPFAM" id="SSF53254">
    <property type="entry name" value="Phosphoglycerate mutase-like"/>
    <property type="match status" value="1"/>
</dbReference>
<dbReference type="AlphaFoldDB" id="A0AAV9JHU1"/>
<evidence type="ECO:0000256" key="1">
    <source>
        <dbReference type="ARBA" id="ARBA00022801"/>
    </source>
</evidence>
<dbReference type="PANTHER" id="PTHR20963">
    <property type="entry name" value="MULTIPLE INOSITOL POLYPHOSPHATE PHOSPHATASE-RELATED"/>
    <property type="match status" value="1"/>
</dbReference>
<dbReference type="InterPro" id="IPR000560">
    <property type="entry name" value="His_Pase_clade-2"/>
</dbReference>
<keyword evidence="1" id="KW-0378">Hydrolase</keyword>
<name>A0AAV9JHU1_9PEZI</name>
<dbReference type="PANTHER" id="PTHR20963:SF14">
    <property type="entry name" value="ACID PHOSPHATASE, PUTATIVE-RELATED"/>
    <property type="match status" value="1"/>
</dbReference>
<accession>A0AAV9JHU1</accession>
<dbReference type="FunFam" id="3.40.50.1240:FF:000065">
    <property type="entry name" value="Similar to histidine acid phosphatase"/>
    <property type="match status" value="1"/>
</dbReference>
<evidence type="ECO:0000313" key="5">
    <source>
        <dbReference type="Proteomes" id="UP001324427"/>
    </source>
</evidence>
<dbReference type="InterPro" id="IPR016274">
    <property type="entry name" value="Histidine_acid_Pase_euk"/>
</dbReference>
<dbReference type="GO" id="GO:0003993">
    <property type="term" value="F:acid phosphatase activity"/>
    <property type="evidence" value="ECO:0007669"/>
    <property type="project" value="TreeGrafter"/>
</dbReference>
<dbReference type="Gene3D" id="3.40.50.1240">
    <property type="entry name" value="Phosphoglycerate mutase-like"/>
    <property type="match status" value="1"/>
</dbReference>
<organism evidence="4 5">
    <name type="scientific">Oleoguttula mirabilis</name>
    <dbReference type="NCBI Taxonomy" id="1507867"/>
    <lineage>
        <taxon>Eukaryota</taxon>
        <taxon>Fungi</taxon>
        <taxon>Dikarya</taxon>
        <taxon>Ascomycota</taxon>
        <taxon>Pezizomycotina</taxon>
        <taxon>Dothideomycetes</taxon>
        <taxon>Dothideomycetidae</taxon>
        <taxon>Mycosphaerellales</taxon>
        <taxon>Teratosphaeriaceae</taxon>
        <taxon>Oleoguttula</taxon>
    </lineage>
</organism>
<proteinExistence type="predicted"/>
<dbReference type="PIRSF" id="PIRSF000894">
    <property type="entry name" value="Acid_phosphatase"/>
    <property type="match status" value="1"/>
</dbReference>
<evidence type="ECO:0000256" key="2">
    <source>
        <dbReference type="ARBA" id="ARBA00023180"/>
    </source>
</evidence>
<dbReference type="GO" id="GO:0009277">
    <property type="term" value="C:fungal-type cell wall"/>
    <property type="evidence" value="ECO:0007669"/>
    <property type="project" value="TreeGrafter"/>
</dbReference>
<dbReference type="Pfam" id="PF00328">
    <property type="entry name" value="His_Phos_2"/>
    <property type="match status" value="1"/>
</dbReference>
<gene>
    <name evidence="4" type="ORF">LTR36_004045</name>
</gene>
<keyword evidence="2" id="KW-0325">Glycoprotein</keyword>
<dbReference type="Proteomes" id="UP001324427">
    <property type="component" value="Unassembled WGS sequence"/>
</dbReference>
<feature type="disulfide bond" evidence="3">
    <location>
        <begin position="52"/>
        <end position="383"/>
    </location>
</feature>